<dbReference type="Gene3D" id="1.20.5.1930">
    <property type="match status" value="1"/>
</dbReference>
<evidence type="ECO:0000256" key="1">
    <source>
        <dbReference type="ARBA" id="ARBA00000085"/>
    </source>
</evidence>
<dbReference type="CDD" id="cd16917">
    <property type="entry name" value="HATPase_UhpB-NarQ-NarX-like"/>
    <property type="match status" value="1"/>
</dbReference>
<dbReference type="RefSeq" id="WP_344680175.1">
    <property type="nucleotide sequence ID" value="NZ_BAAAUX010000014.1"/>
</dbReference>
<feature type="transmembrane region" description="Helical" evidence="9">
    <location>
        <begin position="132"/>
        <end position="153"/>
    </location>
</feature>
<evidence type="ECO:0000256" key="5">
    <source>
        <dbReference type="ARBA" id="ARBA00022741"/>
    </source>
</evidence>
<evidence type="ECO:0000256" key="4">
    <source>
        <dbReference type="ARBA" id="ARBA00022679"/>
    </source>
</evidence>
<dbReference type="InterPro" id="IPR050482">
    <property type="entry name" value="Sensor_HK_TwoCompSys"/>
</dbReference>
<evidence type="ECO:0000256" key="8">
    <source>
        <dbReference type="ARBA" id="ARBA00023012"/>
    </source>
</evidence>
<keyword evidence="5" id="KW-0547">Nucleotide-binding</keyword>
<dbReference type="SUPFAM" id="SSF55874">
    <property type="entry name" value="ATPase domain of HSP90 chaperone/DNA topoisomerase II/histidine kinase"/>
    <property type="match status" value="1"/>
</dbReference>
<proteinExistence type="predicted"/>
<evidence type="ECO:0000313" key="12">
    <source>
        <dbReference type="Proteomes" id="UP001500979"/>
    </source>
</evidence>
<dbReference type="EMBL" id="BAAAUX010000014">
    <property type="protein sequence ID" value="GAA2792401.1"/>
    <property type="molecule type" value="Genomic_DNA"/>
</dbReference>
<dbReference type="InterPro" id="IPR036890">
    <property type="entry name" value="HATPase_C_sf"/>
</dbReference>
<feature type="domain" description="Signal transduction histidine kinase subgroup 3 dimerisation and phosphoacceptor" evidence="10">
    <location>
        <begin position="185"/>
        <end position="252"/>
    </location>
</feature>
<keyword evidence="8" id="KW-0902">Two-component regulatory system</keyword>
<dbReference type="PANTHER" id="PTHR24421">
    <property type="entry name" value="NITRATE/NITRITE SENSOR PROTEIN NARX-RELATED"/>
    <property type="match status" value="1"/>
</dbReference>
<dbReference type="GO" id="GO:0016301">
    <property type="term" value="F:kinase activity"/>
    <property type="evidence" value="ECO:0007669"/>
    <property type="project" value="UniProtKB-KW"/>
</dbReference>
<feature type="transmembrane region" description="Helical" evidence="9">
    <location>
        <begin position="105"/>
        <end position="126"/>
    </location>
</feature>
<reference evidence="11 12" key="1">
    <citation type="journal article" date="2019" name="Int. J. Syst. Evol. Microbiol.">
        <title>The Global Catalogue of Microorganisms (GCM) 10K type strain sequencing project: providing services to taxonomists for standard genome sequencing and annotation.</title>
        <authorList>
            <consortium name="The Broad Institute Genomics Platform"/>
            <consortium name="The Broad Institute Genome Sequencing Center for Infectious Disease"/>
            <person name="Wu L."/>
            <person name="Ma J."/>
        </authorList>
    </citation>
    <scope>NUCLEOTIDE SEQUENCE [LARGE SCALE GENOMIC DNA]</scope>
    <source>
        <strain evidence="11 12">JCM 9383</strain>
    </source>
</reference>
<keyword evidence="4" id="KW-0808">Transferase</keyword>
<dbReference type="PANTHER" id="PTHR24421:SF10">
    <property type="entry name" value="NITRATE_NITRITE SENSOR PROTEIN NARQ"/>
    <property type="match status" value="1"/>
</dbReference>
<feature type="transmembrane region" description="Helical" evidence="9">
    <location>
        <begin position="48"/>
        <end position="65"/>
    </location>
</feature>
<dbReference type="Proteomes" id="UP001500979">
    <property type="component" value="Unassembled WGS sequence"/>
</dbReference>
<dbReference type="Gene3D" id="3.30.565.10">
    <property type="entry name" value="Histidine kinase-like ATPase, C-terminal domain"/>
    <property type="match status" value="1"/>
</dbReference>
<keyword evidence="9" id="KW-0472">Membrane</keyword>
<keyword evidence="9" id="KW-1133">Transmembrane helix</keyword>
<sequence>MVGALLSPRRSGRSTRDWIVDGVLFALVLAAGPLPATGLFGDDPMTPARGVNVALGVLSCVALWWRRRWPVQLSIVLSLATGVSPASDPAGAAAMFTVAVHRGGGMAAAVAVVNLLMAVPKMLLFAEAGEPWWLTPLLTTFGTAVVISWGMWVRARRQLVQSLAERARRAETEQQLRVEQARRGERTQIAREMHDTLAHRISLLSMHAGALEFRPDAPPADIAKAAGVIRSSAHQALSELRDVLAVLREGDLDDAPDRPQPGLDDIGDLVASARQAGTPVAYTREVEPPEDVSSAVGRNAYRIVQEALTNARKHAPGRPVSLSLTEADGGVRIEVRNELSRASSAIPGAGTGLVGLAERASLAGGTLEHGATGRGEFRLAAWLPWRSEDR</sequence>
<comment type="caution">
    <text evidence="11">The sequence shown here is derived from an EMBL/GenBank/DDBJ whole genome shotgun (WGS) entry which is preliminary data.</text>
</comment>
<keyword evidence="12" id="KW-1185">Reference proteome</keyword>
<organism evidence="11 12">
    <name type="scientific">Saccharopolyspora taberi</name>
    <dbReference type="NCBI Taxonomy" id="60895"/>
    <lineage>
        <taxon>Bacteria</taxon>
        <taxon>Bacillati</taxon>
        <taxon>Actinomycetota</taxon>
        <taxon>Actinomycetes</taxon>
        <taxon>Pseudonocardiales</taxon>
        <taxon>Pseudonocardiaceae</taxon>
        <taxon>Saccharopolyspora</taxon>
    </lineage>
</organism>
<evidence type="ECO:0000256" key="2">
    <source>
        <dbReference type="ARBA" id="ARBA00012438"/>
    </source>
</evidence>
<keyword evidence="7" id="KW-0067">ATP-binding</keyword>
<evidence type="ECO:0000313" key="11">
    <source>
        <dbReference type="EMBL" id="GAA2792401.1"/>
    </source>
</evidence>
<dbReference type="Pfam" id="PF07730">
    <property type="entry name" value="HisKA_3"/>
    <property type="match status" value="1"/>
</dbReference>
<name>A0ABN3VEG2_9PSEU</name>
<comment type="catalytic activity">
    <reaction evidence="1">
        <text>ATP + protein L-histidine = ADP + protein N-phospho-L-histidine.</text>
        <dbReference type="EC" id="2.7.13.3"/>
    </reaction>
</comment>
<gene>
    <name evidence="11" type="ORF">GCM10010470_28980</name>
</gene>
<accession>A0ABN3VEG2</accession>
<keyword evidence="3" id="KW-0597">Phosphoprotein</keyword>
<evidence type="ECO:0000256" key="3">
    <source>
        <dbReference type="ARBA" id="ARBA00022553"/>
    </source>
</evidence>
<evidence type="ECO:0000256" key="6">
    <source>
        <dbReference type="ARBA" id="ARBA00022777"/>
    </source>
</evidence>
<feature type="transmembrane region" description="Helical" evidence="9">
    <location>
        <begin position="18"/>
        <end position="36"/>
    </location>
</feature>
<keyword evidence="6 11" id="KW-0418">Kinase</keyword>
<dbReference type="InterPro" id="IPR011712">
    <property type="entry name" value="Sig_transdc_His_kin_sub3_dim/P"/>
</dbReference>
<evidence type="ECO:0000259" key="10">
    <source>
        <dbReference type="Pfam" id="PF07730"/>
    </source>
</evidence>
<dbReference type="EC" id="2.7.13.3" evidence="2"/>
<evidence type="ECO:0000256" key="7">
    <source>
        <dbReference type="ARBA" id="ARBA00022840"/>
    </source>
</evidence>
<protein>
    <recommendedName>
        <fullName evidence="2">histidine kinase</fullName>
        <ecNumber evidence="2">2.7.13.3</ecNumber>
    </recommendedName>
</protein>
<evidence type="ECO:0000256" key="9">
    <source>
        <dbReference type="SAM" id="Phobius"/>
    </source>
</evidence>
<keyword evidence="9" id="KW-0812">Transmembrane</keyword>